<evidence type="ECO:0000259" key="9">
    <source>
        <dbReference type="PROSITE" id="PS52040"/>
    </source>
</evidence>
<comment type="catalytic activity">
    <reaction evidence="1 7 8">
        <text>ATP-dependent breakage, passage and rejoining of double-stranded DNA.</text>
        <dbReference type="EC" id="5.6.2.2"/>
    </reaction>
</comment>
<gene>
    <name evidence="7" type="primary">parC</name>
    <name evidence="10" type="ORF">SAMN04244559_00109</name>
</gene>
<dbReference type="GO" id="GO:0003918">
    <property type="term" value="F:DNA topoisomerase type II (double strand cut, ATP-hydrolyzing) activity"/>
    <property type="evidence" value="ECO:0007669"/>
    <property type="project" value="UniProtKB-UniRule"/>
</dbReference>
<keyword evidence="11" id="KW-1185">Reference proteome</keyword>
<dbReference type="GO" id="GO:0019897">
    <property type="term" value="C:extrinsic component of plasma membrane"/>
    <property type="evidence" value="ECO:0007669"/>
    <property type="project" value="UniProtKB-UniRule"/>
</dbReference>
<evidence type="ECO:0000256" key="2">
    <source>
        <dbReference type="ARBA" id="ARBA00022475"/>
    </source>
</evidence>
<dbReference type="GO" id="GO:0009330">
    <property type="term" value="C:DNA topoisomerase type II (double strand cut, ATP-hydrolyzing) complex"/>
    <property type="evidence" value="ECO:0007669"/>
    <property type="project" value="UniProtKB-ARBA"/>
</dbReference>
<keyword evidence="6 7" id="KW-0413">Isomerase</keyword>
<dbReference type="Gene3D" id="2.120.10.90">
    <property type="entry name" value="DNA gyrase/topoisomerase IV, subunit A, C-terminal"/>
    <property type="match status" value="1"/>
</dbReference>
<evidence type="ECO:0000256" key="3">
    <source>
        <dbReference type="ARBA" id="ARBA00023029"/>
    </source>
</evidence>
<sequence length="742" mass="81734">MSKTAAANGDIRVTPLADALGERYLAYAMSTIVSRSLPDVRDGLKPVHRRLLFAMRQLKLDPDGGFKKCARVVGDVIGKYHPHGDIAVYDTLVRLAQDFAVRYPLVEGQGNFGNIDGDNAAAMRYTEAKLTAVAAALMDGLDEDAVDFRPTYDGTEEEPVVMPAAFPNLLANGAAGIAVGMATSIPPHNVGEICDALDLLIKQPDCAIDDLIVRMPGPDFPTGGVLVESHAAIAEAYRTGKGSFRLRARWTVEKLSHGLYQIVITEIPYQVQKARLIERIAELLGEKKLPLLADIRDESAEDVRLVLEPRNRTVEAALVMEQLFRQTDLESRVPLNMNVLDANSVPRVMTLKEVLRAFLDHRMVVLERRSRFRLDKIDRRLEILEGFLKVYADLDTVIRIIRYEDNPKAGLIARFELTEVQAEAILNMRLRSLNKLQEVEIRTEHDALSAEKAGLVALLGDEGQRWGVISGQIAETRKAFGGATKLGRRRTELGEVPAAAVVPIEAFVEREPITMVLSDKGWVRALKGHADTSPEALKFKEGDELRLAVKTWTTDKILILSTDGRIFTLGGDRLPSGRGHGEPLRLMIDLAPEADVAAVLVHQPGRRLLLATDAGRGFIVQESEVLAQTRAGKMVLNVGEGEKAHFCLPVEGDAVAIIGQNRKMLVFMLDEIPELSRGRGVILQKYRDCGTADIKMFTLAEGLSWALGERTRTETALTPWLGKRASVGRLPPSGFPRANRFS</sequence>
<dbReference type="EC" id="5.6.2.2" evidence="7"/>
<keyword evidence="3 7" id="KW-0799">Topoisomerase</keyword>
<dbReference type="PANTHER" id="PTHR43493:SF1">
    <property type="entry name" value="DNA TOPOISOMERASE 4 SUBUNIT A"/>
    <property type="match status" value="1"/>
</dbReference>
<dbReference type="Gene3D" id="1.10.268.10">
    <property type="entry name" value="Topoisomerase, domain 3"/>
    <property type="match status" value="1"/>
</dbReference>
<dbReference type="Gene3D" id="3.90.199.10">
    <property type="entry name" value="Topoisomerase II, domain 5"/>
    <property type="match status" value="1"/>
</dbReference>
<dbReference type="HAMAP" id="MF_00936">
    <property type="entry name" value="ParC_type1"/>
    <property type="match status" value="1"/>
</dbReference>
<dbReference type="RefSeq" id="WP_074764494.1">
    <property type="nucleotide sequence ID" value="NZ_FNWO01000001.1"/>
</dbReference>
<dbReference type="NCBIfam" id="NF004044">
    <property type="entry name" value="PRK05561.1"/>
    <property type="match status" value="1"/>
</dbReference>
<dbReference type="InterPro" id="IPR013757">
    <property type="entry name" value="Topo_IIA_A_a_sf"/>
</dbReference>
<dbReference type="InterPro" id="IPR002205">
    <property type="entry name" value="Topo_IIA_dom_A"/>
</dbReference>
<accession>A0A1H6GS13</accession>
<reference evidence="11" key="1">
    <citation type="submission" date="2016-10" db="EMBL/GenBank/DDBJ databases">
        <authorList>
            <person name="Varghese N."/>
            <person name="Submissions S."/>
        </authorList>
    </citation>
    <scope>NUCLEOTIDE SEQUENCE [LARGE SCALE GENOMIC DNA]</scope>
    <source>
        <strain evidence="11">DSM 13234</strain>
    </source>
</reference>
<dbReference type="GO" id="GO:0007059">
    <property type="term" value="P:chromosome segregation"/>
    <property type="evidence" value="ECO:0007669"/>
    <property type="project" value="UniProtKB-UniRule"/>
</dbReference>
<dbReference type="Pfam" id="PF00521">
    <property type="entry name" value="DNA_topoisoIV"/>
    <property type="match status" value="1"/>
</dbReference>
<dbReference type="InterPro" id="IPR050220">
    <property type="entry name" value="Type_II_DNA_Topoisomerases"/>
</dbReference>
<dbReference type="SUPFAM" id="SSF101904">
    <property type="entry name" value="GyrA/ParC C-terminal domain-like"/>
    <property type="match status" value="1"/>
</dbReference>
<comment type="subunit">
    <text evidence="7">Heterotetramer composed of ParC and ParE.</text>
</comment>
<feature type="active site" description="O-(5'-phospho-DNA)-tyrosine intermediate" evidence="7 8">
    <location>
        <position position="125"/>
    </location>
</feature>
<dbReference type="InterPro" id="IPR013758">
    <property type="entry name" value="Topo_IIA_A/C_ab"/>
</dbReference>
<keyword evidence="4 7" id="KW-0238">DNA-binding</keyword>
<dbReference type="GO" id="GO:0005524">
    <property type="term" value="F:ATP binding"/>
    <property type="evidence" value="ECO:0007669"/>
    <property type="project" value="InterPro"/>
</dbReference>
<feature type="site" description="Interaction with DNA" evidence="7">
    <location>
        <position position="81"/>
    </location>
</feature>
<proteinExistence type="inferred from homology"/>
<evidence type="ECO:0000256" key="8">
    <source>
        <dbReference type="PROSITE-ProRule" id="PRU01384"/>
    </source>
</evidence>
<dbReference type="SMART" id="SM00434">
    <property type="entry name" value="TOP4c"/>
    <property type="match status" value="1"/>
</dbReference>
<dbReference type="InterPro" id="IPR013760">
    <property type="entry name" value="Topo_IIA-like_dom_sf"/>
</dbReference>
<evidence type="ECO:0000313" key="10">
    <source>
        <dbReference type="EMBL" id="SEH24990.1"/>
    </source>
</evidence>
<dbReference type="OrthoDB" id="9806486at2"/>
<keyword evidence="5 7" id="KW-0472">Membrane</keyword>
<dbReference type="NCBIfam" id="TIGR01062">
    <property type="entry name" value="parC_Gneg"/>
    <property type="match status" value="1"/>
</dbReference>
<dbReference type="EMBL" id="FNWO01000001">
    <property type="protein sequence ID" value="SEH24990.1"/>
    <property type="molecule type" value="Genomic_DNA"/>
</dbReference>
<dbReference type="Pfam" id="PF03989">
    <property type="entry name" value="DNA_gyraseA_C"/>
    <property type="match status" value="2"/>
</dbReference>
<organism evidence="10 11">
    <name type="scientific">Magnetospirillum fulvum</name>
    <name type="common">Rhodospirillum fulvum</name>
    <dbReference type="NCBI Taxonomy" id="1082"/>
    <lineage>
        <taxon>Bacteria</taxon>
        <taxon>Pseudomonadati</taxon>
        <taxon>Pseudomonadota</taxon>
        <taxon>Alphaproteobacteria</taxon>
        <taxon>Rhodospirillales</taxon>
        <taxon>Rhodospirillaceae</taxon>
        <taxon>Magnetospirillum</taxon>
    </lineage>
</organism>
<evidence type="ECO:0000313" key="11">
    <source>
        <dbReference type="Proteomes" id="UP000182983"/>
    </source>
</evidence>
<comment type="similarity">
    <text evidence="7">Belongs to the type II topoisomerase GyrA/ParC subunit family. ParC type 1 subfamily.</text>
</comment>
<comment type="function">
    <text evidence="7">Topoisomerase IV is essential for chromosome segregation. It relaxes supercoiled DNA. Performs the decatenation events required during the replication of a circular DNA molecule.</text>
</comment>
<evidence type="ECO:0000256" key="7">
    <source>
        <dbReference type="HAMAP-Rule" id="MF_00936"/>
    </source>
</evidence>
<keyword evidence="2 7" id="KW-1003">Cell membrane</keyword>
<protein>
    <recommendedName>
        <fullName evidence="7">DNA topoisomerase 4 subunit A</fullName>
        <ecNumber evidence="7">5.6.2.2</ecNumber>
    </recommendedName>
    <alternativeName>
        <fullName evidence="7">Topoisomerase IV subunit A</fullName>
    </alternativeName>
</protein>
<dbReference type="PANTHER" id="PTHR43493">
    <property type="entry name" value="DNA GYRASE/TOPOISOMERASE SUBUNIT A"/>
    <property type="match status" value="1"/>
</dbReference>
<feature type="site" description="Transition state stabilizer" evidence="7">
    <location>
        <position position="124"/>
    </location>
</feature>
<feature type="site" description="Interaction with DNA" evidence="7">
    <location>
        <position position="45"/>
    </location>
</feature>
<dbReference type="Proteomes" id="UP000182983">
    <property type="component" value="Unassembled WGS sequence"/>
</dbReference>
<dbReference type="AlphaFoldDB" id="A0A1H6GS13"/>
<dbReference type="FunFam" id="1.10.268.10:FF:000001">
    <property type="entry name" value="DNA gyrase subunit A"/>
    <property type="match status" value="1"/>
</dbReference>
<comment type="subcellular location">
    <subcellularLocation>
        <location evidence="7">Cell membrane</location>
        <topology evidence="7">Peripheral membrane protein</topology>
    </subcellularLocation>
</comment>
<dbReference type="SUPFAM" id="SSF56719">
    <property type="entry name" value="Type II DNA topoisomerase"/>
    <property type="match status" value="1"/>
</dbReference>
<dbReference type="GO" id="GO:0005694">
    <property type="term" value="C:chromosome"/>
    <property type="evidence" value="ECO:0007669"/>
    <property type="project" value="InterPro"/>
</dbReference>
<evidence type="ECO:0000256" key="6">
    <source>
        <dbReference type="ARBA" id="ARBA00023235"/>
    </source>
</evidence>
<name>A0A1H6GS13_MAGFU</name>
<dbReference type="GO" id="GO:0003677">
    <property type="term" value="F:DNA binding"/>
    <property type="evidence" value="ECO:0007669"/>
    <property type="project" value="UniProtKB-UniRule"/>
</dbReference>
<evidence type="ECO:0000256" key="5">
    <source>
        <dbReference type="ARBA" id="ARBA00023136"/>
    </source>
</evidence>
<dbReference type="PROSITE" id="PS52040">
    <property type="entry name" value="TOPO_IIA"/>
    <property type="match status" value="1"/>
</dbReference>
<evidence type="ECO:0000256" key="1">
    <source>
        <dbReference type="ARBA" id="ARBA00000185"/>
    </source>
</evidence>
<evidence type="ECO:0000256" key="4">
    <source>
        <dbReference type="ARBA" id="ARBA00023125"/>
    </source>
</evidence>
<dbReference type="CDD" id="cd00187">
    <property type="entry name" value="TOP4c"/>
    <property type="match status" value="1"/>
</dbReference>
<feature type="site" description="Interaction with DNA" evidence="7">
    <location>
        <position position="83"/>
    </location>
</feature>
<dbReference type="Gene3D" id="3.30.1360.40">
    <property type="match status" value="1"/>
</dbReference>
<feature type="domain" description="Topo IIA-type catalytic" evidence="9">
    <location>
        <begin position="37"/>
        <end position="501"/>
    </location>
</feature>
<dbReference type="GO" id="GO:0005737">
    <property type="term" value="C:cytoplasm"/>
    <property type="evidence" value="ECO:0007669"/>
    <property type="project" value="TreeGrafter"/>
</dbReference>
<dbReference type="InterPro" id="IPR006691">
    <property type="entry name" value="GyrA/parC_rep"/>
</dbReference>
<dbReference type="GO" id="GO:0006265">
    <property type="term" value="P:DNA topological change"/>
    <property type="evidence" value="ECO:0007669"/>
    <property type="project" value="UniProtKB-UniRule"/>
</dbReference>
<dbReference type="InterPro" id="IPR005742">
    <property type="entry name" value="TopoIV_A_Gneg"/>
</dbReference>
<dbReference type="InterPro" id="IPR035516">
    <property type="entry name" value="Gyrase/topoIV_suA_C"/>
</dbReference>